<dbReference type="SUPFAM" id="SSF49899">
    <property type="entry name" value="Concanavalin A-like lectins/glucanases"/>
    <property type="match status" value="1"/>
</dbReference>
<dbReference type="Gene3D" id="2.60.120.200">
    <property type="match status" value="1"/>
</dbReference>
<keyword evidence="5" id="KW-0325">Glycoprotein</keyword>
<gene>
    <name evidence="8" type="ORF">LX64_02180</name>
</gene>
<proteinExistence type="predicted"/>
<evidence type="ECO:0000256" key="5">
    <source>
        <dbReference type="ARBA" id="ARBA00023180"/>
    </source>
</evidence>
<name>A0A327QK65_9BACT</name>
<dbReference type="SMART" id="SM00159">
    <property type="entry name" value="PTX"/>
    <property type="match status" value="1"/>
</dbReference>
<keyword evidence="8" id="KW-0430">Lectin</keyword>
<dbReference type="OrthoDB" id="628852at2"/>
<keyword evidence="2" id="KW-0479">Metal-binding</keyword>
<evidence type="ECO:0000259" key="7">
    <source>
        <dbReference type="PROSITE" id="PS51828"/>
    </source>
</evidence>
<dbReference type="Gene3D" id="2.130.10.10">
    <property type="entry name" value="YVTN repeat-like/Quinoprotein amine dehydrogenase"/>
    <property type="match status" value="1"/>
</dbReference>
<dbReference type="PROSITE" id="PS51828">
    <property type="entry name" value="PTX_2"/>
    <property type="match status" value="1"/>
</dbReference>
<evidence type="ECO:0000313" key="9">
    <source>
        <dbReference type="Proteomes" id="UP000249547"/>
    </source>
</evidence>
<feature type="region of interest" description="Disordered" evidence="6">
    <location>
        <begin position="541"/>
        <end position="592"/>
    </location>
</feature>
<comment type="caution">
    <text evidence="8">The sequence shown here is derived from an EMBL/GenBank/DDBJ whole genome shotgun (WGS) entry which is preliminary data.</text>
</comment>
<protein>
    <submittedName>
        <fullName evidence="8">Concanavalin A-like lectin/glucanase superfamily protein</fullName>
    </submittedName>
</protein>
<dbReference type="InterPro" id="IPR015943">
    <property type="entry name" value="WD40/YVTN_repeat-like_dom_sf"/>
</dbReference>
<keyword evidence="4" id="KW-1015">Disulfide bond</keyword>
<dbReference type="GO" id="GO:0005975">
    <property type="term" value="P:carbohydrate metabolic process"/>
    <property type="evidence" value="ECO:0007669"/>
    <property type="project" value="UniProtKB-ARBA"/>
</dbReference>
<sequence>MTKITIPKFDPVFNTVIALGGTTTDYLLTNPVKDFVSTAFTIEFWMLANTNSTGTILSYTLTGEKSLVITNPSNINIYINNIQVAATNVSFVNTTTEIDEWHYFTLSWENTTGTLLLYKDGVLVYSSILAAMTTIQPGGSLVIGQLQGSPGGNMSSSFKGKLTQFRVWNNVRPAYNVEQDMNRNIYGDGMLVPWQLSSLDAEVNQIAGGWFMQNNTLQSILLAVVPQPYDGETYLIRSLNNGLTWEDPKPKPNNLYYNIAVQQQSNTVWASLNNSSYNTYNSYDGGTTWTNTYPASMMSINSAVPNLMVGIGTDSSLWAMVNGAPFAQLNADYKYSWVSALMPSVIYAVTTTNQLVFSTSGGKAGSFAPVANFTNPVKMVQTYNNIVAVLTLAGEVYISVDQRVTWKKLITDSMLDIAFINVINYELWAVTTSNLAFRTSVNMEMVINWQLNEGYGCFGFDYSGNDNNAYIYGCTTYNDEEAWEISTIIRSPQFIESNTDLIPYISSHVRKQLYLEEKAEAMGPIIGEGLMEKIAEEASVRARKVTRSRGTTTSRKATAAPKKAAAAPKKAAAKAAAKPAKKAATRSSSKKK</sequence>
<keyword evidence="9" id="KW-1185">Reference proteome</keyword>
<dbReference type="PANTHER" id="PTHR19277">
    <property type="entry name" value="PENTRAXIN"/>
    <property type="match status" value="1"/>
</dbReference>
<evidence type="ECO:0000256" key="1">
    <source>
        <dbReference type="ARBA" id="ARBA00001913"/>
    </source>
</evidence>
<dbReference type="InterPro" id="IPR001759">
    <property type="entry name" value="PTX_dom"/>
</dbReference>
<dbReference type="GO" id="GO:0046872">
    <property type="term" value="F:metal ion binding"/>
    <property type="evidence" value="ECO:0007669"/>
    <property type="project" value="UniProtKB-KW"/>
</dbReference>
<dbReference type="GO" id="GO:0004553">
    <property type="term" value="F:hydrolase activity, hydrolyzing O-glycosyl compounds"/>
    <property type="evidence" value="ECO:0007669"/>
    <property type="project" value="UniProtKB-ARBA"/>
</dbReference>
<dbReference type="InterPro" id="IPR051360">
    <property type="entry name" value="Neuronal_Pentraxin_Related"/>
</dbReference>
<accession>A0A327QK65</accession>
<dbReference type="PANTHER" id="PTHR19277:SF125">
    <property type="entry name" value="B6"/>
    <property type="match status" value="1"/>
</dbReference>
<evidence type="ECO:0000313" key="8">
    <source>
        <dbReference type="EMBL" id="RAJ05026.1"/>
    </source>
</evidence>
<evidence type="ECO:0000256" key="4">
    <source>
        <dbReference type="ARBA" id="ARBA00023157"/>
    </source>
</evidence>
<feature type="domain" description="Pentraxin (PTX)" evidence="7">
    <location>
        <begin position="12"/>
        <end position="213"/>
    </location>
</feature>
<evidence type="ECO:0000256" key="6">
    <source>
        <dbReference type="SAM" id="MobiDB-lite"/>
    </source>
</evidence>
<dbReference type="RefSeq" id="WP_158538591.1">
    <property type="nucleotide sequence ID" value="NZ_QLLL01000004.1"/>
</dbReference>
<reference evidence="8 9" key="1">
    <citation type="submission" date="2018-06" db="EMBL/GenBank/DDBJ databases">
        <title>Genomic Encyclopedia of Archaeal and Bacterial Type Strains, Phase II (KMG-II): from individual species to whole genera.</title>
        <authorList>
            <person name="Goeker M."/>
        </authorList>
    </citation>
    <scope>NUCLEOTIDE SEQUENCE [LARGE SCALE GENOMIC DNA]</scope>
    <source>
        <strain evidence="8 9">DSM 23857</strain>
    </source>
</reference>
<organism evidence="8 9">
    <name type="scientific">Chitinophaga skermanii</name>
    <dbReference type="NCBI Taxonomy" id="331697"/>
    <lineage>
        <taxon>Bacteria</taxon>
        <taxon>Pseudomonadati</taxon>
        <taxon>Bacteroidota</taxon>
        <taxon>Chitinophagia</taxon>
        <taxon>Chitinophagales</taxon>
        <taxon>Chitinophagaceae</taxon>
        <taxon>Chitinophaga</taxon>
    </lineage>
</organism>
<dbReference type="Proteomes" id="UP000249547">
    <property type="component" value="Unassembled WGS sequence"/>
</dbReference>
<evidence type="ECO:0000256" key="3">
    <source>
        <dbReference type="ARBA" id="ARBA00022837"/>
    </source>
</evidence>
<dbReference type="AlphaFoldDB" id="A0A327QK65"/>
<evidence type="ECO:0000256" key="2">
    <source>
        <dbReference type="ARBA" id="ARBA00022723"/>
    </source>
</evidence>
<keyword evidence="3" id="KW-0106">Calcium</keyword>
<dbReference type="GO" id="GO:0030246">
    <property type="term" value="F:carbohydrate binding"/>
    <property type="evidence" value="ECO:0007669"/>
    <property type="project" value="UniProtKB-KW"/>
</dbReference>
<comment type="cofactor">
    <cofactor evidence="1">
        <name>Ca(2+)</name>
        <dbReference type="ChEBI" id="CHEBI:29108"/>
    </cofactor>
</comment>
<dbReference type="InterPro" id="IPR013320">
    <property type="entry name" value="ConA-like_dom_sf"/>
</dbReference>
<dbReference type="SUPFAM" id="SSF110296">
    <property type="entry name" value="Oligoxyloglucan reducing end-specific cellobiohydrolase"/>
    <property type="match status" value="1"/>
</dbReference>
<feature type="compositionally biased region" description="Low complexity" evidence="6">
    <location>
        <begin position="551"/>
        <end position="578"/>
    </location>
</feature>
<feature type="compositionally biased region" description="Basic residues" evidence="6">
    <location>
        <begin position="579"/>
        <end position="592"/>
    </location>
</feature>
<dbReference type="Pfam" id="PF13385">
    <property type="entry name" value="Laminin_G_3"/>
    <property type="match status" value="1"/>
</dbReference>
<dbReference type="EMBL" id="QLLL01000004">
    <property type="protein sequence ID" value="RAJ05026.1"/>
    <property type="molecule type" value="Genomic_DNA"/>
</dbReference>